<dbReference type="AlphaFoldDB" id="A0AAE9ZF34"/>
<dbReference type="Gene3D" id="3.40.50.1820">
    <property type="entry name" value="alpha/beta hydrolase"/>
    <property type="match status" value="1"/>
</dbReference>
<keyword evidence="1" id="KW-0472">Membrane</keyword>
<dbReference type="GO" id="GO:0016787">
    <property type="term" value="F:hydrolase activity"/>
    <property type="evidence" value="ECO:0007669"/>
    <property type="project" value="UniProtKB-KW"/>
</dbReference>
<feature type="domain" description="AB hydrolase-1" evidence="2">
    <location>
        <begin position="72"/>
        <end position="162"/>
    </location>
</feature>
<gene>
    <name evidence="3" type="ORF">PUV54_16315</name>
</gene>
<proteinExistence type="predicted"/>
<organism evidence="3 4">
    <name type="scientific">Hyphococcus flavus</name>
    <dbReference type="NCBI Taxonomy" id="1866326"/>
    <lineage>
        <taxon>Bacteria</taxon>
        <taxon>Pseudomonadati</taxon>
        <taxon>Pseudomonadota</taxon>
        <taxon>Alphaproteobacteria</taxon>
        <taxon>Parvularculales</taxon>
        <taxon>Parvularculaceae</taxon>
        <taxon>Hyphococcus</taxon>
    </lineage>
</organism>
<name>A0AAE9ZF34_9PROT</name>
<keyword evidence="3" id="KW-0378">Hydrolase</keyword>
<evidence type="ECO:0000313" key="4">
    <source>
        <dbReference type="Proteomes" id="UP001214043"/>
    </source>
</evidence>
<keyword evidence="1" id="KW-1133">Transmembrane helix</keyword>
<reference evidence="3" key="1">
    <citation type="submission" date="2023-02" db="EMBL/GenBank/DDBJ databases">
        <title>Genome sequence of Hyphococcus flavus.</title>
        <authorList>
            <person name="Rong J.-C."/>
            <person name="Zhao Q."/>
            <person name="Yi M."/>
            <person name="Wu J.-Y."/>
        </authorList>
    </citation>
    <scope>NUCLEOTIDE SEQUENCE</scope>
    <source>
        <strain evidence="3">MCCC 1K03223</strain>
    </source>
</reference>
<accession>A0AAE9ZF34</accession>
<keyword evidence="4" id="KW-1185">Reference proteome</keyword>
<dbReference type="InterPro" id="IPR000073">
    <property type="entry name" value="AB_hydrolase_1"/>
</dbReference>
<dbReference type="InterPro" id="IPR029058">
    <property type="entry name" value="AB_hydrolase_fold"/>
</dbReference>
<dbReference type="KEGG" id="hfl:PUV54_16315"/>
<dbReference type="Pfam" id="PF00561">
    <property type="entry name" value="Abhydrolase_1"/>
    <property type="match status" value="1"/>
</dbReference>
<protein>
    <submittedName>
        <fullName evidence="3">Alpha/beta hydrolase</fullName>
    </submittedName>
</protein>
<dbReference type="EMBL" id="CP118166">
    <property type="protein sequence ID" value="WDI31517.1"/>
    <property type="molecule type" value="Genomic_DNA"/>
</dbReference>
<dbReference type="PANTHER" id="PTHR12277">
    <property type="entry name" value="ALPHA/BETA HYDROLASE DOMAIN-CONTAINING PROTEIN"/>
    <property type="match status" value="1"/>
</dbReference>
<dbReference type="RefSeq" id="WP_274493405.1">
    <property type="nucleotide sequence ID" value="NZ_CP118166.1"/>
</dbReference>
<sequence>MNLKFLKFSIAAVILIYMVIYGGLYIFQRSFLYFPTPEVQHPDAEAIYIENDVARIKLWKAGTGSKKAILYFGGNAEEVSRNITPFLQHLTTYDIYLMNYRGFSGSTGSPNETALYIDALSLYDLAAKDYDDISVIGRSLGSGVATYVAANREIEKLFLITPYDSIENVAQSKFPFVPVSLLLHDKYNSAARAHKIDAETLIVMAENDGVIPLHFTEALIRQFGAPAPQIHQIPGTHHLTVSNPPLFWRILGDFFDPHDV</sequence>
<dbReference type="Proteomes" id="UP001214043">
    <property type="component" value="Chromosome"/>
</dbReference>
<evidence type="ECO:0000259" key="2">
    <source>
        <dbReference type="Pfam" id="PF00561"/>
    </source>
</evidence>
<dbReference type="SUPFAM" id="SSF53474">
    <property type="entry name" value="alpha/beta-Hydrolases"/>
    <property type="match status" value="1"/>
</dbReference>
<feature type="transmembrane region" description="Helical" evidence="1">
    <location>
        <begin position="6"/>
        <end position="27"/>
    </location>
</feature>
<keyword evidence="1" id="KW-0812">Transmembrane</keyword>
<dbReference type="PANTHER" id="PTHR12277:SF81">
    <property type="entry name" value="PROTEIN ABHD13"/>
    <property type="match status" value="1"/>
</dbReference>
<evidence type="ECO:0000313" key="3">
    <source>
        <dbReference type="EMBL" id="WDI31517.1"/>
    </source>
</evidence>
<evidence type="ECO:0000256" key="1">
    <source>
        <dbReference type="SAM" id="Phobius"/>
    </source>
</evidence>